<dbReference type="PANTHER" id="PTHR43194">
    <property type="entry name" value="HYDROLASE ALPHA/BETA FOLD FAMILY"/>
    <property type="match status" value="1"/>
</dbReference>
<organism evidence="2 3">
    <name type="scientific">Sphingopyxis witflariensis</name>
    <dbReference type="NCBI Taxonomy" id="173675"/>
    <lineage>
        <taxon>Bacteria</taxon>
        <taxon>Pseudomonadati</taxon>
        <taxon>Pseudomonadota</taxon>
        <taxon>Alphaproteobacteria</taxon>
        <taxon>Sphingomonadales</taxon>
        <taxon>Sphingomonadaceae</taxon>
        <taxon>Sphingopyxis</taxon>
    </lineage>
</organism>
<dbReference type="Proteomes" id="UP000197097">
    <property type="component" value="Unassembled WGS sequence"/>
</dbReference>
<dbReference type="Pfam" id="PF12697">
    <property type="entry name" value="Abhydrolase_6"/>
    <property type="match status" value="1"/>
</dbReference>
<dbReference type="PANTHER" id="PTHR43194:SF2">
    <property type="entry name" value="PEROXISOMAL MEMBRANE PROTEIN LPX1"/>
    <property type="match status" value="1"/>
</dbReference>
<dbReference type="InterPro" id="IPR000073">
    <property type="entry name" value="AB_hydrolase_1"/>
</dbReference>
<dbReference type="Gene3D" id="3.40.50.1820">
    <property type="entry name" value="alpha/beta hydrolase"/>
    <property type="match status" value="1"/>
</dbReference>
<gene>
    <name evidence="2" type="ORF">CDQ91_16935</name>
</gene>
<comment type="caution">
    <text evidence="2">The sequence shown here is derived from an EMBL/GenBank/DDBJ whole genome shotgun (WGS) entry which is preliminary data.</text>
</comment>
<sequence>MVFVAQDGVKLVADRGGDPAAPAVIFLHGGGQTRHSWSRAVERLLAEGFQVINFDARGHGESDWSPTGAYALSDRAADLAAVTADLNAPFILVGASLGGATSIVAIAQGLKPAGLVLVDIVPEPDARGIDRIISFMRGHPDGFASVDEAADAVAAYNPERARPAAGRGLMKNLREGNDGRLRWHWDPRILETQSEFHQSVVREAAHSLESSSDLSVLLVRGLSSDVVSDAGVEAFRRQVPRLQLLDVAGAGHMVAGDRNDAFNDGVIAFARRVLGQGKPAMPSKITA</sequence>
<name>A0A246JL52_9SPHN</name>
<dbReference type="EMBL" id="NISJ01000011">
    <property type="protein sequence ID" value="OWQ92929.1"/>
    <property type="molecule type" value="Genomic_DNA"/>
</dbReference>
<dbReference type="SUPFAM" id="SSF53474">
    <property type="entry name" value="alpha/beta-Hydrolases"/>
    <property type="match status" value="1"/>
</dbReference>
<dbReference type="InterPro" id="IPR050228">
    <property type="entry name" value="Carboxylesterase_BioH"/>
</dbReference>
<dbReference type="GO" id="GO:0016787">
    <property type="term" value="F:hydrolase activity"/>
    <property type="evidence" value="ECO:0007669"/>
    <property type="project" value="UniProtKB-KW"/>
</dbReference>
<keyword evidence="3" id="KW-1185">Reference proteome</keyword>
<reference evidence="2 3" key="1">
    <citation type="journal article" date="2002" name="Int. J. Syst. Evol. Microbiol.">
        <title>Sphingopyxis witflariensis sp. nov., isolated from activated sludge.</title>
        <authorList>
            <person name="Kampfer P."/>
            <person name="Witzenberger R."/>
            <person name="Denner E.B."/>
            <person name="Busse H.J."/>
            <person name="Neef A."/>
        </authorList>
    </citation>
    <scope>NUCLEOTIDE SEQUENCE [LARGE SCALE GENOMIC DNA]</scope>
    <source>
        <strain evidence="2 3">DSM 14551</strain>
    </source>
</reference>
<accession>A0A246JL52</accession>
<dbReference type="AlphaFoldDB" id="A0A246JL52"/>
<proteinExistence type="predicted"/>
<evidence type="ECO:0000259" key="1">
    <source>
        <dbReference type="Pfam" id="PF12697"/>
    </source>
</evidence>
<protein>
    <submittedName>
        <fullName evidence="2">Alpha/beta hydrolase</fullName>
    </submittedName>
</protein>
<keyword evidence="2" id="KW-0378">Hydrolase</keyword>
<evidence type="ECO:0000313" key="2">
    <source>
        <dbReference type="EMBL" id="OWQ92929.1"/>
    </source>
</evidence>
<evidence type="ECO:0000313" key="3">
    <source>
        <dbReference type="Proteomes" id="UP000197097"/>
    </source>
</evidence>
<dbReference type="OrthoDB" id="9808398at2"/>
<feature type="domain" description="AB hydrolase-1" evidence="1">
    <location>
        <begin position="24"/>
        <end position="264"/>
    </location>
</feature>
<dbReference type="InterPro" id="IPR029058">
    <property type="entry name" value="AB_hydrolase_fold"/>
</dbReference>